<evidence type="ECO:0000313" key="2">
    <source>
        <dbReference type="Proteomes" id="UP000183945"/>
    </source>
</evidence>
<reference evidence="2" key="1">
    <citation type="submission" date="2016-11" db="EMBL/GenBank/DDBJ databases">
        <authorList>
            <person name="Varghese N."/>
            <person name="Submissions S."/>
        </authorList>
    </citation>
    <scope>NUCLEOTIDE SEQUENCE [LARGE SCALE GENOMIC DNA]</scope>
    <source>
        <strain evidence="2">DSM 24579</strain>
    </source>
</reference>
<dbReference type="EMBL" id="FQVT01000009">
    <property type="protein sequence ID" value="SHG34672.1"/>
    <property type="molecule type" value="Genomic_DNA"/>
</dbReference>
<dbReference type="RefSeq" id="WP_072880429.1">
    <property type="nucleotide sequence ID" value="NZ_FQVT01000009.1"/>
</dbReference>
<proteinExistence type="predicted"/>
<dbReference type="STRING" id="1073325.SAMN05444483_10985"/>
<dbReference type="OrthoDB" id="9972598at2"/>
<evidence type="ECO:0000313" key="1">
    <source>
        <dbReference type="EMBL" id="SHG34672.1"/>
    </source>
</evidence>
<dbReference type="Proteomes" id="UP000183945">
    <property type="component" value="Unassembled WGS sequence"/>
</dbReference>
<dbReference type="AlphaFoldDB" id="A0A1M5J2B3"/>
<gene>
    <name evidence="1" type="ORF">SAMN05444483_10985</name>
</gene>
<sequence length="62" mass="7476">MDAKQVYEFLKPSLEQLSPEEKEKLCRLINEVPEAIEKKKPKTSLERKAYYKKLLMQHHFKN</sequence>
<organism evidence="1 2">
    <name type="scientific">Salegentibacter echinorum</name>
    <dbReference type="NCBI Taxonomy" id="1073325"/>
    <lineage>
        <taxon>Bacteria</taxon>
        <taxon>Pseudomonadati</taxon>
        <taxon>Bacteroidota</taxon>
        <taxon>Flavobacteriia</taxon>
        <taxon>Flavobacteriales</taxon>
        <taxon>Flavobacteriaceae</taxon>
        <taxon>Salegentibacter</taxon>
    </lineage>
</organism>
<accession>A0A1M5J2B3</accession>
<name>A0A1M5J2B3_SALEC</name>
<keyword evidence="2" id="KW-1185">Reference proteome</keyword>
<protein>
    <submittedName>
        <fullName evidence="1">Uncharacterized protein</fullName>
    </submittedName>
</protein>